<dbReference type="Proteomes" id="UP001482620">
    <property type="component" value="Unassembled WGS sequence"/>
</dbReference>
<protein>
    <submittedName>
        <fullName evidence="2">Uncharacterized protein</fullName>
    </submittedName>
</protein>
<accession>A0ABV0UWE5</accession>
<gene>
    <name evidence="2" type="ORF">ILYODFUR_029910</name>
</gene>
<sequence length="242" mass="25851">MAASSPTAAEFPAGFGSRPGRHRRRKTVAIGVFRMGASPSTEGPQAMVSSRLFSPELGDGYSAPSAVLQPPVQPPALSWIQAGLEEMKRKFMKNRCCGYVLHLMDHPEDLDLVHSVIQAEFIVEGWLDAPAPLSAGGPFDPLLVAVKAVQSPKYPDPQHAAKPLDSQHAAKLQEPPPAAKLQEPPPAAKLQEPPPAAKLQEPPPAAKPQEPRLIPEEPVGGLVRSTCLVSSGGCYWKYGLTL</sequence>
<organism evidence="2 3">
    <name type="scientific">Ilyodon furcidens</name>
    <name type="common">goldbreast splitfin</name>
    <dbReference type="NCBI Taxonomy" id="33524"/>
    <lineage>
        <taxon>Eukaryota</taxon>
        <taxon>Metazoa</taxon>
        <taxon>Chordata</taxon>
        <taxon>Craniata</taxon>
        <taxon>Vertebrata</taxon>
        <taxon>Euteleostomi</taxon>
        <taxon>Actinopterygii</taxon>
        <taxon>Neopterygii</taxon>
        <taxon>Teleostei</taxon>
        <taxon>Neoteleostei</taxon>
        <taxon>Acanthomorphata</taxon>
        <taxon>Ovalentaria</taxon>
        <taxon>Atherinomorphae</taxon>
        <taxon>Cyprinodontiformes</taxon>
        <taxon>Goodeidae</taxon>
        <taxon>Ilyodon</taxon>
    </lineage>
</organism>
<comment type="caution">
    <text evidence="2">The sequence shown here is derived from an EMBL/GenBank/DDBJ whole genome shotgun (WGS) entry which is preliminary data.</text>
</comment>
<feature type="compositionally biased region" description="Pro residues" evidence="1">
    <location>
        <begin position="174"/>
        <end position="206"/>
    </location>
</feature>
<evidence type="ECO:0000313" key="2">
    <source>
        <dbReference type="EMBL" id="MEQ2249498.1"/>
    </source>
</evidence>
<evidence type="ECO:0000256" key="1">
    <source>
        <dbReference type="SAM" id="MobiDB-lite"/>
    </source>
</evidence>
<dbReference type="EMBL" id="JAHRIQ010085435">
    <property type="protein sequence ID" value="MEQ2249498.1"/>
    <property type="molecule type" value="Genomic_DNA"/>
</dbReference>
<feature type="region of interest" description="Disordered" evidence="1">
    <location>
        <begin position="154"/>
        <end position="218"/>
    </location>
</feature>
<feature type="region of interest" description="Disordered" evidence="1">
    <location>
        <begin position="1"/>
        <end position="22"/>
    </location>
</feature>
<reference evidence="2 3" key="1">
    <citation type="submission" date="2021-06" db="EMBL/GenBank/DDBJ databases">
        <authorList>
            <person name="Palmer J.M."/>
        </authorList>
    </citation>
    <scope>NUCLEOTIDE SEQUENCE [LARGE SCALE GENOMIC DNA]</scope>
    <source>
        <strain evidence="3">if_2019</strain>
        <tissue evidence="2">Muscle</tissue>
    </source>
</reference>
<keyword evidence="3" id="KW-1185">Reference proteome</keyword>
<proteinExistence type="predicted"/>
<name>A0ABV0UWE5_9TELE</name>
<evidence type="ECO:0000313" key="3">
    <source>
        <dbReference type="Proteomes" id="UP001482620"/>
    </source>
</evidence>